<protein>
    <recommendedName>
        <fullName evidence="7">Transmembrane 9 superfamily member</fullName>
    </recommendedName>
</protein>
<reference evidence="8 9" key="1">
    <citation type="submission" date="2011-07" db="EMBL/GenBank/DDBJ databases">
        <authorList>
            <person name="Coyne R."/>
            <person name="Brami D."/>
            <person name="Johnson J."/>
            <person name="Hostetler J."/>
            <person name="Hannick L."/>
            <person name="Clark T."/>
            <person name="Cassidy-Hanley D."/>
            <person name="Inman J."/>
        </authorList>
    </citation>
    <scope>NUCLEOTIDE SEQUENCE [LARGE SCALE GENOMIC DNA]</scope>
    <source>
        <strain evidence="8 9">G5</strain>
    </source>
</reference>
<evidence type="ECO:0000256" key="5">
    <source>
        <dbReference type="ARBA" id="ARBA00022989"/>
    </source>
</evidence>
<dbReference type="eggNOG" id="KOG1278">
    <property type="taxonomic scope" value="Eukaryota"/>
</dbReference>
<sequence length="485" mass="57442">MQKQKYNINQKTQKFMEGQDLQVLVSELRSLETQLSYSFSDLEFCSTESQDQESLAEILLGEKKELIKFDMKFQKNEECKVLCNKKFNQKEIENIIWLIDRNYKYDFIIDNLPALTILKQDPDLEDELDENVQKIQGTPIGLKALQDKDFYKIYNHFNFTIEYNENTKHIVGFQVNPQFRGYQNIDNKIYSICEKLHKEDSKQQSSEYLTLDDYEKTEFFFTYSYQFKKSNKPLASRWDLYKQQDEEQVHWSSIVNSFIINSSLSLIIYVILRRILSKDISKYQEINQKNDQEDDMGWKQVKSDVFRPPGSIIGFKRPKFEHICGVNPVPLYISPQPKYLSRNFLCIIGGLLPFGSILFELSYIVDSIWNNQFYYLFGFLLLVVFLLLITCAEISILLTYLQLNNGNHKWWWNSFYCTGFCGVYVYCYCFFYWLFYLNITRLSSTLMYFGTMGIISFGIFLFCGSIGFVSSLLFVRYIYSQIKAD</sequence>
<dbReference type="OrthoDB" id="1666796at2759"/>
<evidence type="ECO:0000313" key="9">
    <source>
        <dbReference type="Proteomes" id="UP000008983"/>
    </source>
</evidence>
<dbReference type="FunCoup" id="G0QWZ4">
    <property type="interactions" value="476"/>
</dbReference>
<dbReference type="GO" id="GO:0005737">
    <property type="term" value="C:cytoplasm"/>
    <property type="evidence" value="ECO:0007669"/>
    <property type="project" value="UniProtKB-ARBA"/>
</dbReference>
<name>G0QWZ4_ICHMU</name>
<comment type="caution">
    <text evidence="7">Lacks conserved residue(s) required for the propagation of feature annotation.</text>
</comment>
<evidence type="ECO:0000256" key="6">
    <source>
        <dbReference type="ARBA" id="ARBA00023136"/>
    </source>
</evidence>
<dbReference type="PANTHER" id="PTHR10766:SF111">
    <property type="entry name" value="TRANSMEMBRANE 9 SUPERFAMILY MEMBER 2"/>
    <property type="match status" value="1"/>
</dbReference>
<keyword evidence="9" id="KW-1185">Reference proteome</keyword>
<feature type="transmembrane region" description="Helical" evidence="7">
    <location>
        <begin position="447"/>
        <end position="475"/>
    </location>
</feature>
<evidence type="ECO:0000256" key="4">
    <source>
        <dbReference type="ARBA" id="ARBA00022729"/>
    </source>
</evidence>
<evidence type="ECO:0000256" key="7">
    <source>
        <dbReference type="RuleBase" id="RU363079"/>
    </source>
</evidence>
<keyword evidence="5 7" id="KW-1133">Transmembrane helix</keyword>
<gene>
    <name evidence="8" type="ORF">IMG5_136650</name>
</gene>
<keyword evidence="4" id="KW-0732">Signal</keyword>
<keyword evidence="6 7" id="KW-0472">Membrane</keyword>
<accession>G0QWZ4</accession>
<dbReference type="InterPro" id="IPR004240">
    <property type="entry name" value="EMP70"/>
</dbReference>
<feature type="transmembrane region" description="Helical" evidence="7">
    <location>
        <begin position="377"/>
        <end position="403"/>
    </location>
</feature>
<dbReference type="PANTHER" id="PTHR10766">
    <property type="entry name" value="TRANSMEMBRANE 9 SUPERFAMILY PROTEIN"/>
    <property type="match status" value="1"/>
</dbReference>
<feature type="transmembrane region" description="Helical" evidence="7">
    <location>
        <begin position="344"/>
        <end position="365"/>
    </location>
</feature>
<evidence type="ECO:0000256" key="1">
    <source>
        <dbReference type="ARBA" id="ARBA00004141"/>
    </source>
</evidence>
<evidence type="ECO:0000256" key="2">
    <source>
        <dbReference type="ARBA" id="ARBA00005227"/>
    </source>
</evidence>
<comment type="subcellular location">
    <subcellularLocation>
        <location evidence="1">Membrane</location>
        <topology evidence="1">Multi-pass membrane protein</topology>
    </subcellularLocation>
</comment>
<organism evidence="8 9">
    <name type="scientific">Ichthyophthirius multifiliis</name>
    <name type="common">White spot disease agent</name>
    <name type="synonym">Ich</name>
    <dbReference type="NCBI Taxonomy" id="5932"/>
    <lineage>
        <taxon>Eukaryota</taxon>
        <taxon>Sar</taxon>
        <taxon>Alveolata</taxon>
        <taxon>Ciliophora</taxon>
        <taxon>Intramacronucleata</taxon>
        <taxon>Oligohymenophorea</taxon>
        <taxon>Hymenostomatida</taxon>
        <taxon>Ophryoglenina</taxon>
        <taxon>Ichthyophthirius</taxon>
    </lineage>
</organism>
<dbReference type="EMBL" id="GL984025">
    <property type="protein sequence ID" value="EGR30258.1"/>
    <property type="molecule type" value="Genomic_DNA"/>
</dbReference>
<dbReference type="GeneID" id="14906376"/>
<dbReference type="AlphaFoldDB" id="G0QWZ4"/>
<comment type="similarity">
    <text evidence="2 7">Belongs to the nonaspanin (TM9SF) (TC 9.A.2) family.</text>
</comment>
<proteinExistence type="inferred from homology"/>
<dbReference type="RefSeq" id="XP_004031854.1">
    <property type="nucleotide sequence ID" value="XM_004031806.1"/>
</dbReference>
<dbReference type="OMA" id="VVGFEVY"/>
<keyword evidence="3 7" id="KW-0812">Transmembrane</keyword>
<dbReference type="Pfam" id="PF02990">
    <property type="entry name" value="EMP70"/>
    <property type="match status" value="2"/>
</dbReference>
<evidence type="ECO:0000313" key="8">
    <source>
        <dbReference type="EMBL" id="EGR30258.1"/>
    </source>
</evidence>
<feature type="transmembrane region" description="Helical" evidence="7">
    <location>
        <begin position="251"/>
        <end position="272"/>
    </location>
</feature>
<dbReference type="Proteomes" id="UP000008983">
    <property type="component" value="Unassembled WGS sequence"/>
</dbReference>
<dbReference type="GO" id="GO:0072657">
    <property type="term" value="P:protein localization to membrane"/>
    <property type="evidence" value="ECO:0007669"/>
    <property type="project" value="TreeGrafter"/>
</dbReference>
<dbReference type="InParanoid" id="G0QWZ4"/>
<dbReference type="GO" id="GO:0016020">
    <property type="term" value="C:membrane"/>
    <property type="evidence" value="ECO:0007669"/>
    <property type="project" value="UniProtKB-SubCell"/>
</dbReference>
<evidence type="ECO:0000256" key="3">
    <source>
        <dbReference type="ARBA" id="ARBA00022692"/>
    </source>
</evidence>
<feature type="transmembrane region" description="Helical" evidence="7">
    <location>
        <begin position="415"/>
        <end position="435"/>
    </location>
</feature>